<gene>
    <name evidence="1" type="ORF">SPRG_20142</name>
</gene>
<dbReference type="EMBL" id="KK583210">
    <property type="protein sequence ID" value="KDO28574.1"/>
    <property type="molecule type" value="Genomic_DNA"/>
</dbReference>
<name>A0A067CCT5_SAPPC</name>
<dbReference type="AlphaFoldDB" id="A0A067CCT5"/>
<dbReference type="GeneID" id="24141356"/>
<evidence type="ECO:0000313" key="1">
    <source>
        <dbReference type="EMBL" id="KDO28574.1"/>
    </source>
</evidence>
<dbReference type="VEuPathDB" id="FungiDB:SPRG_20142"/>
<sequence>MELWCLLLPKPRAQARREVYDIVACCPRALQLDSAQDRVSREAASTILEAPRALTFSRRLNFLQ</sequence>
<dbReference type="KEGG" id="spar:SPRG_20142"/>
<protein>
    <submittedName>
        <fullName evidence="1">Uncharacterized protein</fullName>
    </submittedName>
</protein>
<reference evidence="1 2" key="1">
    <citation type="journal article" date="2013" name="PLoS Genet.">
        <title>Distinctive expansion of potential virulence genes in the genome of the oomycete fish pathogen Saprolegnia parasitica.</title>
        <authorList>
            <person name="Jiang R.H."/>
            <person name="de Bruijn I."/>
            <person name="Haas B.J."/>
            <person name="Belmonte R."/>
            <person name="Lobach L."/>
            <person name="Christie J."/>
            <person name="van den Ackerveken G."/>
            <person name="Bottin A."/>
            <person name="Bulone V."/>
            <person name="Diaz-Moreno S.M."/>
            <person name="Dumas B."/>
            <person name="Fan L."/>
            <person name="Gaulin E."/>
            <person name="Govers F."/>
            <person name="Grenville-Briggs L.J."/>
            <person name="Horner N.R."/>
            <person name="Levin J.Z."/>
            <person name="Mammella M."/>
            <person name="Meijer H.J."/>
            <person name="Morris P."/>
            <person name="Nusbaum C."/>
            <person name="Oome S."/>
            <person name="Phillips A.J."/>
            <person name="van Rooyen D."/>
            <person name="Rzeszutek E."/>
            <person name="Saraiva M."/>
            <person name="Secombes C.J."/>
            <person name="Seidl M.F."/>
            <person name="Snel B."/>
            <person name="Stassen J.H."/>
            <person name="Sykes S."/>
            <person name="Tripathy S."/>
            <person name="van den Berg H."/>
            <person name="Vega-Arreguin J.C."/>
            <person name="Wawra S."/>
            <person name="Young S.K."/>
            <person name="Zeng Q."/>
            <person name="Dieguez-Uribeondo J."/>
            <person name="Russ C."/>
            <person name="Tyler B.M."/>
            <person name="van West P."/>
        </authorList>
    </citation>
    <scope>NUCLEOTIDE SEQUENCE [LARGE SCALE GENOMIC DNA]</scope>
    <source>
        <strain evidence="1 2">CBS 223.65</strain>
    </source>
</reference>
<dbReference type="RefSeq" id="XP_012200767.1">
    <property type="nucleotide sequence ID" value="XM_012345377.1"/>
</dbReference>
<accession>A0A067CCT5</accession>
<keyword evidence="2" id="KW-1185">Reference proteome</keyword>
<dbReference type="Proteomes" id="UP000030745">
    <property type="component" value="Unassembled WGS sequence"/>
</dbReference>
<proteinExistence type="predicted"/>
<evidence type="ECO:0000313" key="2">
    <source>
        <dbReference type="Proteomes" id="UP000030745"/>
    </source>
</evidence>
<organism evidence="1 2">
    <name type="scientific">Saprolegnia parasitica (strain CBS 223.65)</name>
    <dbReference type="NCBI Taxonomy" id="695850"/>
    <lineage>
        <taxon>Eukaryota</taxon>
        <taxon>Sar</taxon>
        <taxon>Stramenopiles</taxon>
        <taxon>Oomycota</taxon>
        <taxon>Saprolegniomycetes</taxon>
        <taxon>Saprolegniales</taxon>
        <taxon>Saprolegniaceae</taxon>
        <taxon>Saprolegnia</taxon>
    </lineage>
</organism>